<organism evidence="2 3">
    <name type="scientific">Penicillium antarcticum</name>
    <dbReference type="NCBI Taxonomy" id="416450"/>
    <lineage>
        <taxon>Eukaryota</taxon>
        <taxon>Fungi</taxon>
        <taxon>Dikarya</taxon>
        <taxon>Ascomycota</taxon>
        <taxon>Pezizomycotina</taxon>
        <taxon>Eurotiomycetes</taxon>
        <taxon>Eurotiomycetidae</taxon>
        <taxon>Eurotiales</taxon>
        <taxon>Aspergillaceae</taxon>
        <taxon>Penicillium</taxon>
    </lineage>
</organism>
<keyword evidence="3" id="KW-1185">Reference proteome</keyword>
<dbReference type="Proteomes" id="UP000191672">
    <property type="component" value="Unassembled WGS sequence"/>
</dbReference>
<reference evidence="3" key="1">
    <citation type="journal article" date="2017" name="Nat. Microbiol.">
        <title>Global analysis of biosynthetic gene clusters reveals vast potential of secondary metabolite production in Penicillium species.</title>
        <authorList>
            <person name="Nielsen J.C."/>
            <person name="Grijseels S."/>
            <person name="Prigent S."/>
            <person name="Ji B."/>
            <person name="Dainat J."/>
            <person name="Nielsen K.F."/>
            <person name="Frisvad J.C."/>
            <person name="Workman M."/>
            <person name="Nielsen J."/>
        </authorList>
    </citation>
    <scope>NUCLEOTIDE SEQUENCE [LARGE SCALE GENOMIC DNA]</scope>
    <source>
        <strain evidence="3">IBT 31811</strain>
    </source>
</reference>
<dbReference type="STRING" id="416450.A0A1V6Q3A4"/>
<dbReference type="PANTHER" id="PTHR33112">
    <property type="entry name" value="DOMAIN PROTEIN, PUTATIVE-RELATED"/>
    <property type="match status" value="1"/>
</dbReference>
<gene>
    <name evidence="2" type="ORF">PENANT_c015G04336</name>
</gene>
<proteinExistence type="predicted"/>
<evidence type="ECO:0000313" key="2">
    <source>
        <dbReference type="EMBL" id="OQD83715.1"/>
    </source>
</evidence>
<dbReference type="AlphaFoldDB" id="A0A1V6Q3A4"/>
<name>A0A1V6Q3A4_9EURO</name>
<feature type="domain" description="Heterokaryon incompatibility" evidence="1">
    <location>
        <begin position="2"/>
        <end position="74"/>
    </location>
</feature>
<evidence type="ECO:0000313" key="3">
    <source>
        <dbReference type="Proteomes" id="UP000191672"/>
    </source>
</evidence>
<dbReference type="Pfam" id="PF06985">
    <property type="entry name" value="HET"/>
    <property type="match status" value="1"/>
</dbReference>
<comment type="caution">
    <text evidence="2">The sequence shown here is derived from an EMBL/GenBank/DDBJ whole genome shotgun (WGS) entry which is preliminary data.</text>
</comment>
<sequence length="441" mass="50300">MPQTIEDAIQVCVQLGERYLWTDRLCIIQDDLEDLRTQIEAMGDIYSSAQIVLVAAYGDSTKLYFTNTRVFFECERLVCHEDQFNAEEIRHELYSTRLTISEDRSRFQSFARYLMHYTARTLTYPSDAYKALYGISKSFYREISGFVNGLPVADFDRALLWFPESGTHGIERRETQGEVLPTWSWSCLRGYSDPAIYQGMDFYGTLVLWYHANCEVSSLGSIIAFNHDGTEPNDGWQVYMAIASKERCVEGVSLAFSLASDSFLTVRELVDTRWKDYESFCKEAFPFTIDVSEMPYGILTDGIKNGLITTRSQAVLLRIATKTRPVRTIDIINSEGDTIGELCGDADHLRKELTSLGYNAVVEFEFIALSLSGTPIRSYQRDKLGRKNYVDADGNSLEKVPIVNVLMIANSGGLAHRRELGWVYLRDWARLQREQKVVVLE</sequence>
<accession>A0A1V6Q3A4</accession>
<evidence type="ECO:0000259" key="1">
    <source>
        <dbReference type="Pfam" id="PF06985"/>
    </source>
</evidence>
<dbReference type="EMBL" id="MDYN01000015">
    <property type="protein sequence ID" value="OQD83715.1"/>
    <property type="molecule type" value="Genomic_DNA"/>
</dbReference>
<dbReference type="InterPro" id="IPR010730">
    <property type="entry name" value="HET"/>
</dbReference>
<dbReference type="PANTHER" id="PTHR33112:SF12">
    <property type="entry name" value="HETEROKARYON INCOMPATIBILITY DOMAIN-CONTAINING PROTEIN"/>
    <property type="match status" value="1"/>
</dbReference>
<protein>
    <recommendedName>
        <fullName evidence="1">Heterokaryon incompatibility domain-containing protein</fullName>
    </recommendedName>
</protein>